<evidence type="ECO:0000313" key="2">
    <source>
        <dbReference type="Proteomes" id="UP000012117"/>
    </source>
</evidence>
<accession>M6ZH79</accession>
<proteinExistence type="predicted"/>
<comment type="caution">
    <text evidence="1">The sequence shown here is derived from an EMBL/GenBank/DDBJ whole genome shotgun (WGS) entry which is preliminary data.</text>
</comment>
<sequence>MLPKICPKTRILAQKIKPLLLLTSRIQKSLYLNPKIQSKSFNHSNPLGEI</sequence>
<protein>
    <submittedName>
        <fullName evidence="1">Uncharacterized protein</fullName>
    </submittedName>
</protein>
<dbReference type="EMBL" id="AKWN02000401">
    <property type="protein sequence ID" value="EMP05848.1"/>
    <property type="molecule type" value="Genomic_DNA"/>
</dbReference>
<dbReference type="Proteomes" id="UP000012117">
    <property type="component" value="Unassembled WGS sequence"/>
</dbReference>
<reference evidence="1 2" key="1">
    <citation type="submission" date="2013-01" db="EMBL/GenBank/DDBJ databases">
        <authorList>
            <person name="Harkins D.M."/>
            <person name="Durkin A.S."/>
            <person name="Brinkac L.M."/>
            <person name="Haft D.H."/>
            <person name="Selengut J.D."/>
            <person name="Sanka R."/>
            <person name="DePew J."/>
            <person name="Purushe J."/>
            <person name="Picardeau M."/>
            <person name="Werts C."/>
            <person name="Goarant C."/>
            <person name="Vinetz J.M."/>
            <person name="Sutton G.G."/>
            <person name="Nierman W.C."/>
            <person name="Fouts D.E."/>
        </authorList>
    </citation>
    <scope>NUCLEOTIDE SEQUENCE [LARGE SCALE GENOMIC DNA]</scope>
    <source>
        <strain evidence="1 2">200701872</strain>
    </source>
</reference>
<dbReference type="BioCyc" id="LINT1193029:G11R4-921-MONOMER"/>
<name>M6ZH79_LEPIR</name>
<evidence type="ECO:0000313" key="1">
    <source>
        <dbReference type="EMBL" id="EMP05848.1"/>
    </source>
</evidence>
<gene>
    <name evidence="1" type="ORF">LEP1GSC124_2416</name>
</gene>
<dbReference type="AlphaFoldDB" id="M6ZH79"/>
<organism evidence="1 2">
    <name type="scientific">Leptospira interrogans serovar Pyrogenes str. 200701872</name>
    <dbReference type="NCBI Taxonomy" id="1193029"/>
    <lineage>
        <taxon>Bacteria</taxon>
        <taxon>Pseudomonadati</taxon>
        <taxon>Spirochaetota</taxon>
        <taxon>Spirochaetia</taxon>
        <taxon>Leptospirales</taxon>
        <taxon>Leptospiraceae</taxon>
        <taxon>Leptospira</taxon>
    </lineage>
</organism>